<feature type="transmembrane region" description="Helical" evidence="1">
    <location>
        <begin position="885"/>
        <end position="907"/>
    </location>
</feature>
<dbReference type="PANTHER" id="PTHR32063:SF18">
    <property type="entry name" value="CATION EFFLUX SYSTEM PROTEIN"/>
    <property type="match status" value="1"/>
</dbReference>
<feature type="transmembrane region" description="Helical" evidence="1">
    <location>
        <begin position="528"/>
        <end position="545"/>
    </location>
</feature>
<proteinExistence type="predicted"/>
<dbReference type="InterPro" id="IPR001036">
    <property type="entry name" value="Acrflvin-R"/>
</dbReference>
<keyword evidence="1" id="KW-0812">Transmembrane</keyword>
<feature type="transmembrane region" description="Helical" evidence="1">
    <location>
        <begin position="357"/>
        <end position="376"/>
    </location>
</feature>
<keyword evidence="3" id="KW-1185">Reference proteome</keyword>
<dbReference type="Gene3D" id="3.30.70.1440">
    <property type="entry name" value="Multidrug efflux transporter AcrB pore domain"/>
    <property type="match status" value="1"/>
</dbReference>
<dbReference type="SUPFAM" id="SSF82693">
    <property type="entry name" value="Multidrug efflux transporter AcrB pore domain, PN1, PN2, PC1 and PC2 subdomains"/>
    <property type="match status" value="2"/>
</dbReference>
<dbReference type="OrthoDB" id="9757876at2"/>
<accession>A0A0D7WV79</accession>
<feature type="transmembrane region" description="Helical" evidence="1">
    <location>
        <begin position="913"/>
        <end position="939"/>
    </location>
</feature>
<dbReference type="AlphaFoldDB" id="A0A0D7WV79"/>
<reference evidence="2 3" key="1">
    <citation type="submission" date="2014-11" db="EMBL/GenBank/DDBJ databases">
        <title>Draft Genome Sequences of Paenibacillus polymyxa NRRL B-30509 and Paenibacillus terrae NRRL B-30644, Strains from a Poultry Environment that Produce Tridecaptin A and Paenicidins.</title>
        <authorList>
            <person name="van Belkum M.J."/>
            <person name="Lohans C.T."/>
            <person name="Vederas J.C."/>
        </authorList>
    </citation>
    <scope>NUCLEOTIDE SEQUENCE [LARGE SCALE GENOMIC DNA]</scope>
    <source>
        <strain evidence="2 3">NRRL B-30644</strain>
    </source>
</reference>
<dbReference type="Proteomes" id="UP000032534">
    <property type="component" value="Unassembled WGS sequence"/>
</dbReference>
<protein>
    <submittedName>
        <fullName evidence="2">Multidrug ABC transporter</fullName>
    </submittedName>
</protein>
<feature type="transmembrane region" description="Helical" evidence="1">
    <location>
        <begin position="459"/>
        <end position="481"/>
    </location>
</feature>
<feature type="transmembrane region" description="Helical" evidence="1">
    <location>
        <begin position="427"/>
        <end position="447"/>
    </location>
</feature>
<sequence>MIEYIVKKRKITLLFFVMLILIGAFGFFQLPKQEMPDVTIQNAMVTTVYPGASPQKVEQTVTKELEKRIKEVEGVKTINSTSGNGFSSILIESKNGIDPQTVWDNMRKKVQDAQADLPQGAETPVVNDKLTSSFIGSYALVADSPAPLYKLNDLITTWKDQLNTLSGVSSVKFNGLPDQEVRVQIDNQKLQQYHLSWGQVAQAIQSQIDRVPTGDIEYNGRTFQLIVRETQKAEELNQAILTRTEAGAPVYLRDVATTELSHPQAEYFAYVGGKPAITLSIGAEKGTDVPPMSEKVNVKLKELEKTLPEGVRLETLFAQKDQVDHIFEDLKRETILAIVAVILVCMLGLNLLTSAFVALAIPISVAIAIIFLPMLGITLNQISVVGLIIVLGILVDDAVVVNDNIERRLTELGESPTDAAIKGTKEVMLSILVATLATISAFAPLLFLPGNVGAFIKPIPAIVSLTMLASMIMSLTIIPIFREWYEKRRQTRHPKGKTKPAGLLGQQIQSLNKLYSQKLMPKVIKRPLLTAMAGLMLGTAAYGLVPFTSVELFPESEDPHVALNIKMPIGTSVIETDQIVKDIAGWIKKQPETSKVVYSAGGTAPQLYSDINSSGGDIRYDETVGQIAVVGKQNIFDLDTTVDAWEQHVKKSYPGTTVTTYVPRLGVPVGKPVSIRISGQNLNQLQTLSQKVKEQIATVEGTTGIVDDIGIERYALDLQVNKQAMDQYLVSYTDLTRTLLLLKEGAKVSQFDTGNDLVDIKLYLNHSNEEPSALFQQLSVVNSAGVQIPLNQLVQVKPSFAIQQIKHYNMERTITVEADLNGRTASEAMVDVESKLAQMKFPEGYKWEVGGETSDQSTIFADLGKLAIVVVLLILLLITMQFYSLSIPIIIMTTVYLAAAGGIIGIFLTGMPIGFMSIMGIIALAGIVVRNGIVLIEFIEDARHEGMELKEAVIKAAAARFRPILLTSLAAIVGMIPLALLGSLLFKPLAFTVIFGLLFSTLLTLFVVPSLYMIMAKFKMRRQLKKQQHTAITHDQPL</sequence>
<dbReference type="SUPFAM" id="SSF82714">
    <property type="entry name" value="Multidrug efflux transporter AcrB TolC docking domain, DN and DC subdomains"/>
    <property type="match status" value="2"/>
</dbReference>
<dbReference type="InterPro" id="IPR027463">
    <property type="entry name" value="AcrB_DN_DC_subdom"/>
</dbReference>
<evidence type="ECO:0000256" key="1">
    <source>
        <dbReference type="SAM" id="Phobius"/>
    </source>
</evidence>
<gene>
    <name evidence="2" type="ORF">QD47_24740</name>
</gene>
<evidence type="ECO:0000313" key="3">
    <source>
        <dbReference type="Proteomes" id="UP000032534"/>
    </source>
</evidence>
<organism evidence="2 3">
    <name type="scientific">Paenibacillus terrae</name>
    <dbReference type="NCBI Taxonomy" id="159743"/>
    <lineage>
        <taxon>Bacteria</taxon>
        <taxon>Bacillati</taxon>
        <taxon>Bacillota</taxon>
        <taxon>Bacilli</taxon>
        <taxon>Bacillales</taxon>
        <taxon>Paenibacillaceae</taxon>
        <taxon>Paenibacillus</taxon>
    </lineage>
</organism>
<comment type="caution">
    <text evidence="2">The sequence shown here is derived from an EMBL/GenBank/DDBJ whole genome shotgun (WGS) entry which is preliminary data.</text>
</comment>
<feature type="transmembrane region" description="Helical" evidence="1">
    <location>
        <begin position="992"/>
        <end position="1015"/>
    </location>
</feature>
<feature type="transmembrane region" description="Helical" evidence="1">
    <location>
        <begin position="12"/>
        <end position="30"/>
    </location>
</feature>
<dbReference type="Gene3D" id="3.30.70.1430">
    <property type="entry name" value="Multidrug efflux transporter AcrB pore domain"/>
    <property type="match status" value="2"/>
</dbReference>
<feature type="transmembrane region" description="Helical" evidence="1">
    <location>
        <begin position="964"/>
        <end position="986"/>
    </location>
</feature>
<dbReference type="Pfam" id="PF00873">
    <property type="entry name" value="ACR_tran"/>
    <property type="match status" value="1"/>
</dbReference>
<dbReference type="Gene3D" id="3.30.70.1320">
    <property type="entry name" value="Multidrug efflux transporter AcrB pore domain like"/>
    <property type="match status" value="1"/>
</dbReference>
<dbReference type="GO" id="GO:0005886">
    <property type="term" value="C:plasma membrane"/>
    <property type="evidence" value="ECO:0007669"/>
    <property type="project" value="TreeGrafter"/>
</dbReference>
<feature type="transmembrane region" description="Helical" evidence="1">
    <location>
        <begin position="382"/>
        <end position="401"/>
    </location>
</feature>
<feature type="transmembrane region" description="Helical" evidence="1">
    <location>
        <begin position="334"/>
        <end position="352"/>
    </location>
</feature>
<dbReference type="GO" id="GO:0042910">
    <property type="term" value="F:xenobiotic transmembrane transporter activity"/>
    <property type="evidence" value="ECO:0007669"/>
    <property type="project" value="TreeGrafter"/>
</dbReference>
<keyword evidence="1" id="KW-1133">Transmembrane helix</keyword>
<keyword evidence="1" id="KW-0472">Membrane</keyword>
<name>A0A0D7WV79_9BACL</name>
<dbReference type="Gene3D" id="1.20.1640.10">
    <property type="entry name" value="Multidrug efflux transporter AcrB transmembrane domain"/>
    <property type="match status" value="2"/>
</dbReference>
<dbReference type="SUPFAM" id="SSF82866">
    <property type="entry name" value="Multidrug efflux transporter AcrB transmembrane domain"/>
    <property type="match status" value="2"/>
</dbReference>
<dbReference type="RefSeq" id="WP_044648611.1">
    <property type="nucleotide sequence ID" value="NZ_JTHP01000069.1"/>
</dbReference>
<dbReference type="PATRIC" id="fig|159743.3.peg.5475"/>
<dbReference type="EMBL" id="JTHP01000069">
    <property type="protein sequence ID" value="KJD43075.1"/>
    <property type="molecule type" value="Genomic_DNA"/>
</dbReference>
<feature type="transmembrane region" description="Helical" evidence="1">
    <location>
        <begin position="859"/>
        <end position="878"/>
    </location>
</feature>
<dbReference type="Gene3D" id="3.30.2090.10">
    <property type="entry name" value="Multidrug efflux transporter AcrB TolC docking domain, DN and DC subdomains"/>
    <property type="match status" value="2"/>
</dbReference>
<dbReference type="PANTHER" id="PTHR32063">
    <property type="match status" value="1"/>
</dbReference>
<evidence type="ECO:0000313" key="2">
    <source>
        <dbReference type="EMBL" id="KJD43075.1"/>
    </source>
</evidence>
<dbReference type="PRINTS" id="PR00702">
    <property type="entry name" value="ACRIFLAVINRP"/>
</dbReference>